<evidence type="ECO:0000256" key="1">
    <source>
        <dbReference type="SAM" id="MobiDB-lite"/>
    </source>
</evidence>
<evidence type="ECO:0000259" key="3">
    <source>
        <dbReference type="SMART" id="SM00842"/>
    </source>
</evidence>
<dbReference type="Proteomes" id="UP001157125">
    <property type="component" value="Unassembled WGS sequence"/>
</dbReference>
<gene>
    <name evidence="4" type="ORF">GCM10025876_00120</name>
</gene>
<dbReference type="RefSeq" id="WP_284327062.1">
    <property type="nucleotide sequence ID" value="NZ_BSUN01000001.1"/>
</dbReference>
<keyword evidence="5" id="KW-1185">Reference proteome</keyword>
<keyword evidence="2" id="KW-0472">Membrane</keyword>
<evidence type="ECO:0000313" key="4">
    <source>
        <dbReference type="EMBL" id="GMA33808.1"/>
    </source>
</evidence>
<feature type="compositionally biased region" description="Basic and acidic residues" evidence="1">
    <location>
        <begin position="411"/>
        <end position="431"/>
    </location>
</feature>
<proteinExistence type="predicted"/>
<dbReference type="SMART" id="SM00842">
    <property type="entry name" value="FtsA"/>
    <property type="match status" value="1"/>
</dbReference>
<evidence type="ECO:0000256" key="2">
    <source>
        <dbReference type="SAM" id="Phobius"/>
    </source>
</evidence>
<dbReference type="InterPro" id="IPR003494">
    <property type="entry name" value="SHS2_FtsA"/>
</dbReference>
<dbReference type="Gene3D" id="3.30.420.40">
    <property type="match status" value="2"/>
</dbReference>
<dbReference type="PANTHER" id="PTHR32432">
    <property type="entry name" value="CELL DIVISION PROTEIN FTSA-RELATED"/>
    <property type="match status" value="1"/>
</dbReference>
<evidence type="ECO:0000313" key="5">
    <source>
        <dbReference type="Proteomes" id="UP001157125"/>
    </source>
</evidence>
<feature type="compositionally biased region" description="Basic residues" evidence="1">
    <location>
        <begin position="283"/>
        <end position="295"/>
    </location>
</feature>
<keyword evidence="2" id="KW-0812">Transmembrane</keyword>
<dbReference type="CDD" id="cd24049">
    <property type="entry name" value="ASKHA_NBD_PilM"/>
    <property type="match status" value="1"/>
</dbReference>
<dbReference type="InterPro" id="IPR043129">
    <property type="entry name" value="ATPase_NBD"/>
</dbReference>
<accession>A0ABQ6I9R5</accession>
<feature type="domain" description="SHS2" evidence="3">
    <location>
        <begin position="5"/>
        <end position="177"/>
    </location>
</feature>
<sequence length="431" mass="46433">MATRQVAIDIGETAVRVAEVELKGGSDPRDGASITAFAERAVPAGVIRNGEIEEPGAFAEVVKQTVAAAKVSAKSAAVNIGHPTVVLREVDVPAQPMDQIRKSLAFHVRDSLPMAVDDALLDFYPTAEFAGEQGQMLRGMLVAAPRELVRGVISSLQGSGVHLSRVDHTGFALWRGVCKGELTQSTVAIVNVGAAITTVVVSQRGAPRLVRVLGQGGNDVSKAVRSAYKGSTVDAEQVKYQYGMNPSAPAEQRQTVDAVSHAMGPLIESIRNTLVYFASLQPRRRRGAARPHRWQRVPPGVRPGTVQRHPSPGHDRRPARRRGHQQEGGPDPGARTRSRARHRRGSCDGSRVMNPVDKKIGAPALPAVNLIPQEIAEATKMRAVKMTALFAVLIAVGVMVGAYVLALGAKQAREERARRRDHRPDHRDRKP</sequence>
<feature type="transmembrane region" description="Helical" evidence="2">
    <location>
        <begin position="388"/>
        <end position="409"/>
    </location>
</feature>
<dbReference type="PANTHER" id="PTHR32432:SF3">
    <property type="entry name" value="ETHANOLAMINE UTILIZATION PROTEIN EUTJ"/>
    <property type="match status" value="1"/>
</dbReference>
<name>A0ABQ6I9R5_9MICO</name>
<protein>
    <recommendedName>
        <fullName evidence="3">SHS2 domain-containing protein</fullName>
    </recommendedName>
</protein>
<feature type="region of interest" description="Disordered" evidence="1">
    <location>
        <begin position="283"/>
        <end position="355"/>
    </location>
</feature>
<reference evidence="5" key="1">
    <citation type="journal article" date="2019" name="Int. J. Syst. Evol. Microbiol.">
        <title>The Global Catalogue of Microorganisms (GCM) 10K type strain sequencing project: providing services to taxonomists for standard genome sequencing and annotation.</title>
        <authorList>
            <consortium name="The Broad Institute Genomics Platform"/>
            <consortium name="The Broad Institute Genome Sequencing Center for Infectious Disease"/>
            <person name="Wu L."/>
            <person name="Ma J."/>
        </authorList>
    </citation>
    <scope>NUCLEOTIDE SEQUENCE [LARGE SCALE GENOMIC DNA]</scope>
    <source>
        <strain evidence="5">NBRC 112299</strain>
    </source>
</reference>
<dbReference type="SUPFAM" id="SSF53067">
    <property type="entry name" value="Actin-like ATPase domain"/>
    <property type="match status" value="2"/>
</dbReference>
<organism evidence="4 5">
    <name type="scientific">Demequina litorisediminis</name>
    <dbReference type="NCBI Taxonomy" id="1849022"/>
    <lineage>
        <taxon>Bacteria</taxon>
        <taxon>Bacillati</taxon>
        <taxon>Actinomycetota</taxon>
        <taxon>Actinomycetes</taxon>
        <taxon>Micrococcales</taxon>
        <taxon>Demequinaceae</taxon>
        <taxon>Demequina</taxon>
    </lineage>
</organism>
<dbReference type="InterPro" id="IPR050696">
    <property type="entry name" value="FtsA/MreB"/>
</dbReference>
<comment type="caution">
    <text evidence="4">The sequence shown here is derived from an EMBL/GenBank/DDBJ whole genome shotgun (WGS) entry which is preliminary data.</text>
</comment>
<keyword evidence="2" id="KW-1133">Transmembrane helix</keyword>
<dbReference type="EMBL" id="BSUN01000001">
    <property type="protein sequence ID" value="GMA33808.1"/>
    <property type="molecule type" value="Genomic_DNA"/>
</dbReference>
<feature type="region of interest" description="Disordered" evidence="1">
    <location>
        <begin position="410"/>
        <end position="431"/>
    </location>
</feature>
<dbReference type="InterPro" id="IPR005883">
    <property type="entry name" value="PilM"/>
</dbReference>
<dbReference type="Pfam" id="PF11104">
    <property type="entry name" value="PilM_2"/>
    <property type="match status" value="1"/>
</dbReference>